<dbReference type="Gene3D" id="3.90.1720.10">
    <property type="entry name" value="endopeptidase domain like (from Nostoc punctiforme)"/>
    <property type="match status" value="1"/>
</dbReference>
<dbReference type="SUPFAM" id="SSF54001">
    <property type="entry name" value="Cysteine proteinases"/>
    <property type="match status" value="1"/>
</dbReference>
<dbReference type="Pfam" id="PF05257">
    <property type="entry name" value="CHAP"/>
    <property type="match status" value="1"/>
</dbReference>
<reference evidence="2 3" key="1">
    <citation type="submission" date="2016-11" db="EMBL/GenBank/DDBJ databases">
        <title>The macronuclear genome of Stentor coeruleus: a giant cell with tiny introns.</title>
        <authorList>
            <person name="Slabodnick M."/>
            <person name="Ruby J.G."/>
            <person name="Reiff S.B."/>
            <person name="Swart E.C."/>
            <person name="Gosai S."/>
            <person name="Prabakaran S."/>
            <person name="Witkowska E."/>
            <person name="Larue G.E."/>
            <person name="Fisher S."/>
            <person name="Freeman R.M."/>
            <person name="Gunawardena J."/>
            <person name="Chu W."/>
            <person name="Stover N.A."/>
            <person name="Gregory B.D."/>
            <person name="Nowacki M."/>
            <person name="Derisi J."/>
            <person name="Roy S.W."/>
            <person name="Marshall W.F."/>
            <person name="Sood P."/>
        </authorList>
    </citation>
    <scope>NUCLEOTIDE SEQUENCE [LARGE SCALE GENOMIC DNA]</scope>
    <source>
        <strain evidence="2">WM001</strain>
    </source>
</reference>
<dbReference type="InterPro" id="IPR007921">
    <property type="entry name" value="CHAP_dom"/>
</dbReference>
<sequence length="175" mass="20437">MNSPYFGDILGSNSGVIAYANKGAKNFKPSSNKIYGQYTGFKYQCVEYARRWLIQVKSLTFKNVLWATEVWDITYLRDIHTNERISLTQHPNKSPTPPCSGNLLIYKREDNLLWGHIAIITEVSPSKEYIRIAEQNEFDHFWEGDFSRELTLIHTEKGYIIQDKYPILGWMSYSR</sequence>
<evidence type="ECO:0000259" key="1">
    <source>
        <dbReference type="PROSITE" id="PS50911"/>
    </source>
</evidence>
<evidence type="ECO:0000313" key="3">
    <source>
        <dbReference type="Proteomes" id="UP000187209"/>
    </source>
</evidence>
<protein>
    <recommendedName>
        <fullName evidence="1">Peptidase C51 domain-containing protein</fullName>
    </recommendedName>
</protein>
<feature type="domain" description="Peptidase C51" evidence="1">
    <location>
        <begin position="20"/>
        <end position="161"/>
    </location>
</feature>
<comment type="caution">
    <text evidence="2">The sequence shown here is derived from an EMBL/GenBank/DDBJ whole genome shotgun (WGS) entry which is preliminary data.</text>
</comment>
<dbReference type="OrthoDB" id="299748at2759"/>
<name>A0A1R2CTD0_9CILI</name>
<dbReference type="EMBL" id="MPUH01000065">
    <property type="protein sequence ID" value="OMJ92267.1"/>
    <property type="molecule type" value="Genomic_DNA"/>
</dbReference>
<dbReference type="Proteomes" id="UP000187209">
    <property type="component" value="Unassembled WGS sequence"/>
</dbReference>
<proteinExistence type="predicted"/>
<dbReference type="InterPro" id="IPR051705">
    <property type="entry name" value="Gsp_Synthetase/Amidase"/>
</dbReference>
<organism evidence="2 3">
    <name type="scientific">Stentor coeruleus</name>
    <dbReference type="NCBI Taxonomy" id="5963"/>
    <lineage>
        <taxon>Eukaryota</taxon>
        <taxon>Sar</taxon>
        <taxon>Alveolata</taxon>
        <taxon>Ciliophora</taxon>
        <taxon>Postciliodesmatophora</taxon>
        <taxon>Heterotrichea</taxon>
        <taxon>Heterotrichida</taxon>
        <taxon>Stentoridae</taxon>
        <taxon>Stentor</taxon>
    </lineage>
</organism>
<dbReference type="PANTHER" id="PTHR30094:SF0">
    <property type="entry name" value="BIFUNCTIONAL GLUTATHIONYLSPERMIDINE SYNTHETASE_AMIDASE-RELATED"/>
    <property type="match status" value="1"/>
</dbReference>
<dbReference type="PANTHER" id="PTHR30094">
    <property type="entry name" value="BIFUNCTIONAL GLUTATHIONYLSPERMIDINE SYNTHETASE/AMIDASE-RELATED"/>
    <property type="match status" value="1"/>
</dbReference>
<gene>
    <name evidence="2" type="ORF">SteCoe_5038</name>
</gene>
<dbReference type="InterPro" id="IPR038765">
    <property type="entry name" value="Papain-like_cys_pep_sf"/>
</dbReference>
<accession>A0A1R2CTD0</accession>
<evidence type="ECO:0000313" key="2">
    <source>
        <dbReference type="EMBL" id="OMJ92267.1"/>
    </source>
</evidence>
<dbReference type="AlphaFoldDB" id="A0A1R2CTD0"/>
<keyword evidence="3" id="KW-1185">Reference proteome</keyword>
<dbReference type="GO" id="GO:0016874">
    <property type="term" value="F:ligase activity"/>
    <property type="evidence" value="ECO:0007669"/>
    <property type="project" value="TreeGrafter"/>
</dbReference>
<dbReference type="PROSITE" id="PS50911">
    <property type="entry name" value="CHAP"/>
    <property type="match status" value="1"/>
</dbReference>